<comment type="caution">
    <text evidence="4">The sequence shown here is derived from an EMBL/GenBank/DDBJ whole genome shotgun (WGS) entry which is preliminary data.</text>
</comment>
<name>A0A9N9LU97_9HELO</name>
<sequence>MPSLMKFSQVLLVAASVVNANPLSSLFRRGTVSNDQIVGLPESVPSGTLGQVYEAYQPFLDVINGCVPFPAVDASGNTNAGLGLSGGDDEGCSSSTGQIYARATAYNNMYAIMYSWYMPKDSPSRGLGHQHDWEGVVVWLSSGTSTDASNILAVCPSAHGDWNCSRDFRLSGTGPLISYFSIWPVNHQMGMAIDVGGQQPLVAWESLSSAEQSALQNTDFGSATVPFRDANFMQNLAAATF</sequence>
<dbReference type="Proteomes" id="UP000701801">
    <property type="component" value="Unassembled WGS sequence"/>
</dbReference>
<proteinExistence type="inferred from homology"/>
<evidence type="ECO:0000313" key="4">
    <source>
        <dbReference type="EMBL" id="CAG8979722.1"/>
    </source>
</evidence>
<dbReference type="PANTHER" id="PTHR33657:SF8">
    <property type="entry name" value="DOMAIN PROTEIN, PUTATIVE (AFU_ORTHOLOGUE AFUA_5G00600)-RELATED"/>
    <property type="match status" value="1"/>
</dbReference>
<dbReference type="PANTHER" id="PTHR33657">
    <property type="entry name" value="DOMAIN PROTEIN, PUTATIVE (AFU_ORTHOLOGUE AFUA_5G00600)-RELATED"/>
    <property type="match status" value="1"/>
</dbReference>
<keyword evidence="2" id="KW-0843">Virulence</keyword>
<evidence type="ECO:0000313" key="5">
    <source>
        <dbReference type="Proteomes" id="UP000701801"/>
    </source>
</evidence>
<keyword evidence="5" id="KW-1185">Reference proteome</keyword>
<feature type="chain" id="PRO_5040203695" evidence="3">
    <location>
        <begin position="21"/>
        <end position="241"/>
    </location>
</feature>
<dbReference type="PIRSF" id="PIRSF029958">
    <property type="entry name" value="Necrosis-inducing_protein"/>
    <property type="match status" value="1"/>
</dbReference>
<dbReference type="EMBL" id="CAJVRM010000331">
    <property type="protein sequence ID" value="CAG8979722.1"/>
    <property type="molecule type" value="Genomic_DNA"/>
</dbReference>
<reference evidence="4" key="1">
    <citation type="submission" date="2021-07" db="EMBL/GenBank/DDBJ databases">
        <authorList>
            <person name="Durling M."/>
        </authorList>
    </citation>
    <scope>NUCLEOTIDE SEQUENCE</scope>
</reference>
<gene>
    <name evidence="4" type="ORF">HYALB_00012368</name>
</gene>
<evidence type="ECO:0000256" key="3">
    <source>
        <dbReference type="SAM" id="SignalP"/>
    </source>
</evidence>
<organism evidence="4 5">
    <name type="scientific">Hymenoscyphus albidus</name>
    <dbReference type="NCBI Taxonomy" id="595503"/>
    <lineage>
        <taxon>Eukaryota</taxon>
        <taxon>Fungi</taxon>
        <taxon>Dikarya</taxon>
        <taxon>Ascomycota</taxon>
        <taxon>Pezizomycotina</taxon>
        <taxon>Leotiomycetes</taxon>
        <taxon>Helotiales</taxon>
        <taxon>Helotiaceae</taxon>
        <taxon>Hymenoscyphus</taxon>
    </lineage>
</organism>
<feature type="signal peptide" evidence="3">
    <location>
        <begin position="1"/>
        <end position="20"/>
    </location>
</feature>
<keyword evidence="3" id="KW-0732">Signal</keyword>
<protein>
    <submittedName>
        <fullName evidence="4">Uncharacterized protein</fullName>
    </submittedName>
</protein>
<dbReference type="OrthoDB" id="89086at2759"/>
<comment type="similarity">
    <text evidence="1">Belongs to the Necrosis inducing protein (NPP1) family.</text>
</comment>
<accession>A0A9N9LU97</accession>
<evidence type="ECO:0000256" key="2">
    <source>
        <dbReference type="ARBA" id="ARBA00023026"/>
    </source>
</evidence>
<dbReference type="InterPro" id="IPR008701">
    <property type="entry name" value="NPP1"/>
</dbReference>
<dbReference type="Pfam" id="PF05630">
    <property type="entry name" value="NPP1"/>
    <property type="match status" value="1"/>
</dbReference>
<dbReference type="AlphaFoldDB" id="A0A9N9LU97"/>
<evidence type="ECO:0000256" key="1">
    <source>
        <dbReference type="ARBA" id="ARBA00009520"/>
    </source>
</evidence>